<dbReference type="Gene3D" id="3.40.50.720">
    <property type="entry name" value="NAD(P)-binding Rossmann-like Domain"/>
    <property type="match status" value="2"/>
</dbReference>
<dbReference type="NCBIfam" id="TIGR03026">
    <property type="entry name" value="NDP-sugDHase"/>
    <property type="match status" value="1"/>
</dbReference>
<dbReference type="SMART" id="SM00984">
    <property type="entry name" value="UDPG_MGDP_dh_C"/>
    <property type="match status" value="1"/>
</dbReference>
<dbReference type="InterPro" id="IPR017476">
    <property type="entry name" value="UDP-Glc/GDP-Man"/>
</dbReference>
<dbReference type="SUPFAM" id="SSF51735">
    <property type="entry name" value="NAD(P)-binding Rossmann-fold domains"/>
    <property type="match status" value="1"/>
</dbReference>
<dbReference type="SUPFAM" id="SSF48179">
    <property type="entry name" value="6-phosphogluconate dehydrogenase C-terminal domain-like"/>
    <property type="match status" value="1"/>
</dbReference>
<dbReference type="AlphaFoldDB" id="A0A117N2X6"/>
<evidence type="ECO:0000256" key="4">
    <source>
        <dbReference type="PIRNR" id="PIRNR000124"/>
    </source>
</evidence>
<dbReference type="GO" id="GO:0016628">
    <property type="term" value="F:oxidoreductase activity, acting on the CH-CH group of donors, NAD or NADP as acceptor"/>
    <property type="evidence" value="ECO:0007669"/>
    <property type="project" value="InterPro"/>
</dbReference>
<accession>A0A117N2X6</accession>
<evidence type="ECO:0000259" key="5">
    <source>
        <dbReference type="SMART" id="SM00984"/>
    </source>
</evidence>
<dbReference type="Pfam" id="PF03720">
    <property type="entry name" value="UDPG_MGDP_dh_C"/>
    <property type="match status" value="1"/>
</dbReference>
<dbReference type="PANTHER" id="PTHR43491">
    <property type="entry name" value="UDP-N-ACETYL-D-MANNOSAMINE DEHYDROGENASE"/>
    <property type="match status" value="1"/>
</dbReference>
<dbReference type="GO" id="GO:0051287">
    <property type="term" value="F:NAD binding"/>
    <property type="evidence" value="ECO:0007669"/>
    <property type="project" value="InterPro"/>
</dbReference>
<dbReference type="EMBL" id="LPWA01000117">
    <property type="protein sequence ID" value="KUM25535.1"/>
    <property type="molecule type" value="Genomic_DNA"/>
</dbReference>
<name>A0A117N2X6_RHILI</name>
<dbReference type="SUPFAM" id="SSF52413">
    <property type="entry name" value="UDP-glucose/GDP-mannose dehydrogenase C-terminal domain"/>
    <property type="match status" value="1"/>
</dbReference>
<dbReference type="Pfam" id="PF00984">
    <property type="entry name" value="UDPG_MGDP_dh"/>
    <property type="match status" value="1"/>
</dbReference>
<dbReference type="GO" id="GO:0016616">
    <property type="term" value="F:oxidoreductase activity, acting on the CH-OH group of donors, NAD or NADP as acceptor"/>
    <property type="evidence" value="ECO:0007669"/>
    <property type="project" value="InterPro"/>
</dbReference>
<keyword evidence="2" id="KW-0560">Oxidoreductase</keyword>
<dbReference type="InterPro" id="IPR014026">
    <property type="entry name" value="UDP-Glc/GDP-Man_DH_dimer"/>
</dbReference>
<comment type="similarity">
    <text evidence="1 4">Belongs to the UDP-glucose/GDP-mannose dehydrogenase family.</text>
</comment>
<evidence type="ECO:0000256" key="2">
    <source>
        <dbReference type="ARBA" id="ARBA00023002"/>
    </source>
</evidence>
<dbReference type="PIRSF" id="PIRSF500136">
    <property type="entry name" value="UDP_ManNAc_DH"/>
    <property type="match status" value="1"/>
</dbReference>
<comment type="caution">
    <text evidence="6">The sequence shown here is derived from an EMBL/GenBank/DDBJ whole genome shotgun (WGS) entry which is preliminary data.</text>
</comment>
<dbReference type="OrthoDB" id="9803238at2"/>
<reference evidence="6 7" key="1">
    <citation type="submission" date="2015-12" db="EMBL/GenBank/DDBJ databases">
        <title>Draft genome sequence of Mesorhizobium sp. UFLA 01-765, a multitolerant efficient symbiont and plant-growth promoting strain isolated from Zn-mining soil using Leucaena leucocephala as a trap plant.</title>
        <authorList>
            <person name="Rangel W.M."/>
            <person name="Thijs S."/>
            <person name="Longatti S.M."/>
            <person name="Moreira F.M."/>
            <person name="Weyens N."/>
            <person name="Vangronsveld J."/>
            <person name="Van Hamme J.D."/>
            <person name="Bottos E.M."/>
            <person name="Rineau F."/>
        </authorList>
    </citation>
    <scope>NUCLEOTIDE SEQUENCE [LARGE SCALE GENOMIC DNA]</scope>
    <source>
        <strain evidence="6 7">UFLA 01-765</strain>
    </source>
</reference>
<dbReference type="InterPro" id="IPR028359">
    <property type="entry name" value="UDP_ManNAc/GlcNAc_DH"/>
</dbReference>
<proteinExistence type="inferred from homology"/>
<dbReference type="Pfam" id="PF03721">
    <property type="entry name" value="UDPG_MGDP_dh_N"/>
    <property type="match status" value="1"/>
</dbReference>
<dbReference type="PIRSF" id="PIRSF000124">
    <property type="entry name" value="UDPglc_GDPman_dh"/>
    <property type="match status" value="1"/>
</dbReference>
<dbReference type="GO" id="GO:0000271">
    <property type="term" value="P:polysaccharide biosynthetic process"/>
    <property type="evidence" value="ECO:0007669"/>
    <property type="project" value="InterPro"/>
</dbReference>
<dbReference type="InterPro" id="IPR014027">
    <property type="entry name" value="UDP-Glc/GDP-Man_DH_C"/>
</dbReference>
<evidence type="ECO:0000256" key="1">
    <source>
        <dbReference type="ARBA" id="ARBA00006601"/>
    </source>
</evidence>
<evidence type="ECO:0000313" key="6">
    <source>
        <dbReference type="EMBL" id="KUM25535.1"/>
    </source>
</evidence>
<gene>
    <name evidence="6" type="ORF">AU467_26150</name>
</gene>
<dbReference type="InterPro" id="IPR008927">
    <property type="entry name" value="6-PGluconate_DH-like_C_sf"/>
</dbReference>
<feature type="domain" description="UDP-glucose/GDP-mannose dehydrogenase C-terminal" evidence="5">
    <location>
        <begin position="314"/>
        <end position="414"/>
    </location>
</feature>
<dbReference type="InterPro" id="IPR036291">
    <property type="entry name" value="NAD(P)-bd_dom_sf"/>
</dbReference>
<dbReference type="InterPro" id="IPR001732">
    <property type="entry name" value="UDP-Glc/GDP-Man_DH_N"/>
</dbReference>
<keyword evidence="3" id="KW-0520">NAD</keyword>
<dbReference type="InterPro" id="IPR036220">
    <property type="entry name" value="UDP-Glc/GDP-Man_DH_C_sf"/>
</dbReference>
<evidence type="ECO:0000256" key="3">
    <source>
        <dbReference type="ARBA" id="ARBA00023027"/>
    </source>
</evidence>
<dbReference type="PANTHER" id="PTHR43491:SF2">
    <property type="entry name" value="UDP-N-ACETYL-D-MANNOSAMINE DEHYDROGENASE"/>
    <property type="match status" value="1"/>
</dbReference>
<sequence>MSERIAVIGLGYVGLPVAVAFGKVFPGTIAFDISERRINELRDGVDRTGEVDATALKESSIVLTTDREMLKGATVFIVSVPTPIDVNRAPDLAPLKLASELVGGAIKKGAVVVFESTVYPGVTEDFCGPIIERISGLRHPRDFALGYSPERANPGDREHSLQRIVKVVSGENAETLERVAGIYGRIIDAGVYRAQSIKVAEAAKVIENTQRDLNIALMNELAMIFERLEIRTQDVLDAASTKWNFLPFKPGFVGGHCISVDPYYLTAKAEAEGYHPQIILAGRRINDGMGAFVAQQVVKQLIRSDMPVKGASIGVLGLTFKEDVPDLRNSRVFDMVRELRQFGIIPKVHDPLADAETARRDHGETILPLEEINDLQALVLAVPHKEYLEGEKSRIFQMIRPGGTLFDIKSAIKPNEIPDRIKYWSL</sequence>
<evidence type="ECO:0000313" key="7">
    <source>
        <dbReference type="Proteomes" id="UP000053176"/>
    </source>
</evidence>
<protein>
    <submittedName>
        <fullName evidence="6">UDP-N-acetyl-D-galactosamine dehydrogenase</fullName>
    </submittedName>
</protein>
<dbReference type="Proteomes" id="UP000053176">
    <property type="component" value="Unassembled WGS sequence"/>
</dbReference>
<organism evidence="6 7">
    <name type="scientific">Rhizobium loti</name>
    <name type="common">Mesorhizobium loti</name>
    <dbReference type="NCBI Taxonomy" id="381"/>
    <lineage>
        <taxon>Bacteria</taxon>
        <taxon>Pseudomonadati</taxon>
        <taxon>Pseudomonadota</taxon>
        <taxon>Alphaproteobacteria</taxon>
        <taxon>Hyphomicrobiales</taxon>
        <taxon>Phyllobacteriaceae</taxon>
        <taxon>Mesorhizobium</taxon>
    </lineage>
</organism>